<evidence type="ECO:0000256" key="4">
    <source>
        <dbReference type="SAM" id="MobiDB-lite"/>
    </source>
</evidence>
<feature type="compositionally biased region" description="Low complexity" evidence="4">
    <location>
        <begin position="178"/>
        <end position="196"/>
    </location>
</feature>
<gene>
    <name evidence="6" type="ORF">GHT06_020724</name>
</gene>
<evidence type="ECO:0000256" key="3">
    <source>
        <dbReference type="ARBA" id="ARBA00023157"/>
    </source>
</evidence>
<dbReference type="CDD" id="cd00190">
    <property type="entry name" value="Tryp_SPc"/>
    <property type="match status" value="1"/>
</dbReference>
<evidence type="ECO:0000313" key="6">
    <source>
        <dbReference type="EMBL" id="KAI9552842.1"/>
    </source>
</evidence>
<feature type="compositionally biased region" description="Pro residues" evidence="4">
    <location>
        <begin position="302"/>
        <end position="312"/>
    </location>
</feature>
<reference evidence="6 7" key="1">
    <citation type="submission" date="2022-05" db="EMBL/GenBank/DDBJ databases">
        <title>A multi-omics perspective on studying reproductive biology in Daphnia sinensis.</title>
        <authorList>
            <person name="Jia J."/>
        </authorList>
    </citation>
    <scope>NUCLEOTIDE SEQUENCE [LARGE SCALE GENOMIC DNA]</scope>
    <source>
        <strain evidence="6 7">WSL</strain>
    </source>
</reference>
<organism evidence="6 7">
    <name type="scientific">Daphnia sinensis</name>
    <dbReference type="NCBI Taxonomy" id="1820382"/>
    <lineage>
        <taxon>Eukaryota</taxon>
        <taxon>Metazoa</taxon>
        <taxon>Ecdysozoa</taxon>
        <taxon>Arthropoda</taxon>
        <taxon>Crustacea</taxon>
        <taxon>Branchiopoda</taxon>
        <taxon>Diplostraca</taxon>
        <taxon>Cladocera</taxon>
        <taxon>Anomopoda</taxon>
        <taxon>Daphniidae</taxon>
        <taxon>Daphnia</taxon>
        <taxon>Daphnia similis group</taxon>
    </lineage>
</organism>
<dbReference type="FunFam" id="2.40.10.10:FF:000038">
    <property type="entry name" value="Serine protease"/>
    <property type="match status" value="1"/>
</dbReference>
<keyword evidence="2" id="KW-0964">Secreted</keyword>
<dbReference type="SUPFAM" id="SSF50494">
    <property type="entry name" value="Trypsin-like serine proteases"/>
    <property type="match status" value="1"/>
</dbReference>
<feature type="region of interest" description="Disordered" evidence="4">
    <location>
        <begin position="479"/>
        <end position="499"/>
    </location>
</feature>
<dbReference type="PANTHER" id="PTHR24258:SF143">
    <property type="match status" value="1"/>
</dbReference>
<name>A0AAD5PN54_9CRUS</name>
<evidence type="ECO:0000256" key="1">
    <source>
        <dbReference type="ARBA" id="ARBA00004613"/>
    </source>
</evidence>
<dbReference type="GO" id="GO:0004252">
    <property type="term" value="F:serine-type endopeptidase activity"/>
    <property type="evidence" value="ECO:0007669"/>
    <property type="project" value="InterPro"/>
</dbReference>
<feature type="region of interest" description="Disordered" evidence="4">
    <location>
        <begin position="178"/>
        <end position="207"/>
    </location>
</feature>
<proteinExistence type="predicted"/>
<feature type="region of interest" description="Disordered" evidence="4">
    <location>
        <begin position="410"/>
        <end position="456"/>
    </location>
</feature>
<dbReference type="InterPro" id="IPR009003">
    <property type="entry name" value="Peptidase_S1_PA"/>
</dbReference>
<evidence type="ECO:0000259" key="5">
    <source>
        <dbReference type="PROSITE" id="PS50240"/>
    </source>
</evidence>
<accession>A0AAD5PN54</accession>
<dbReference type="Pfam" id="PF00089">
    <property type="entry name" value="Trypsin"/>
    <property type="match status" value="1"/>
</dbReference>
<dbReference type="InterPro" id="IPR043504">
    <property type="entry name" value="Peptidase_S1_PA_chymotrypsin"/>
</dbReference>
<keyword evidence="3" id="KW-1015">Disulfide bond</keyword>
<dbReference type="GO" id="GO:0005576">
    <property type="term" value="C:extracellular region"/>
    <property type="evidence" value="ECO:0007669"/>
    <property type="project" value="UniProtKB-SubCell"/>
</dbReference>
<dbReference type="EMBL" id="WJBH02000009">
    <property type="protein sequence ID" value="KAI9552842.1"/>
    <property type="molecule type" value="Genomic_DNA"/>
</dbReference>
<protein>
    <recommendedName>
        <fullName evidence="5">Peptidase S1 domain-containing protein</fullName>
    </recommendedName>
</protein>
<dbReference type="GO" id="GO:0006508">
    <property type="term" value="P:proteolysis"/>
    <property type="evidence" value="ECO:0007669"/>
    <property type="project" value="InterPro"/>
</dbReference>
<feature type="domain" description="Peptidase S1" evidence="5">
    <location>
        <begin position="498"/>
        <end position="752"/>
    </location>
</feature>
<dbReference type="SMART" id="SM00020">
    <property type="entry name" value="Tryp_SPc"/>
    <property type="match status" value="1"/>
</dbReference>
<dbReference type="PRINTS" id="PR01217">
    <property type="entry name" value="PRICHEXTENSN"/>
</dbReference>
<dbReference type="AlphaFoldDB" id="A0AAD5PN54"/>
<feature type="region of interest" description="Disordered" evidence="4">
    <location>
        <begin position="282"/>
        <end position="355"/>
    </location>
</feature>
<evidence type="ECO:0000256" key="2">
    <source>
        <dbReference type="ARBA" id="ARBA00022525"/>
    </source>
</evidence>
<evidence type="ECO:0000313" key="7">
    <source>
        <dbReference type="Proteomes" id="UP000820818"/>
    </source>
</evidence>
<comment type="subcellular location">
    <subcellularLocation>
        <location evidence="1">Secreted</location>
    </subcellularLocation>
</comment>
<comment type="caution">
    <text evidence="6">The sequence shown here is derived from an EMBL/GenBank/DDBJ whole genome shotgun (WGS) entry which is preliminary data.</text>
</comment>
<keyword evidence="7" id="KW-1185">Reference proteome</keyword>
<feature type="compositionally biased region" description="Pro residues" evidence="4">
    <location>
        <begin position="282"/>
        <end position="295"/>
    </location>
</feature>
<dbReference type="PROSITE" id="PS50240">
    <property type="entry name" value="TRYPSIN_DOM"/>
    <property type="match status" value="1"/>
</dbReference>
<feature type="compositionally biased region" description="Polar residues" evidence="4">
    <location>
        <begin position="345"/>
        <end position="355"/>
    </location>
</feature>
<dbReference type="InterPro" id="IPR001254">
    <property type="entry name" value="Trypsin_dom"/>
</dbReference>
<dbReference type="PANTHER" id="PTHR24258">
    <property type="entry name" value="SERINE PROTEASE-RELATED"/>
    <property type="match status" value="1"/>
</dbReference>
<sequence length="753" mass="82366">MRFKILYAYLLLQVTVKSEEKWKWSSSSPSISSTEATTAITSPPERSYRYTGLATAKLVEADSYNVPATDHVEKYPTAIIQEVKDDSSYSSAEIRTSVNDTYQVVYSDASAQKSLQEAKDNEARSQLKEKLCRLGLAKECTSVDAKSYDYGIHPSSVSYVQPVAIVAVGEPIPAVPLGQQRSLKQSKSSSSKSKGQPASRFGGPSLLPIGPYGGNGLGGYGSFGSLGGITSHPIPARLPPAPVQHVHQHQVVGSSQIIAAPYSAPPPAAPAVYQSLPSYNPPPTVYQPSPPPYQPSPQVYQPSPPAYNPPPRQEYSNPAPAVYNPPPRQEYTNPTSVYSPPPSRPYNQISSYTNGGSSYAQREQCYCVPVDQCASYDIVGRDARNYQIDPRSKLNSTTFLNYDIVVKQPEERQYVSSSSSDAVRPRRQQSQRRQDVSSPVPEGPSPVPSGAAVDTDGRQLGSYQTCSYPQVCCRSPPKSNRYSNGAPPGTCGRRNPQGVNGRIKSLPYADGEAEFGEYPWQVAILKKDQYDNVYVCGGALVGPSHILTVAHCIKGNAPRDLRIRLGEWDVNRETEFYPHIEKDVISVIIHPEYYPGNLYNDIAVIKFEGAIDFGYNPHIAPICIPQRYQDFTGSRCWVSGWGKDAFETGGKYQNILKEVDLTVVANAECENKLRRTRLGYEFKLDHGFLCAGGEEGKDACKGDGGGPLVCESQGSWFLAGLVSWGVGCGQYDTPGVYSKVSEYSDWVKKMVVF</sequence>
<dbReference type="Gene3D" id="2.40.10.10">
    <property type="entry name" value="Trypsin-like serine proteases"/>
    <property type="match status" value="1"/>
</dbReference>
<dbReference type="Proteomes" id="UP000820818">
    <property type="component" value="Linkage Group LG9"/>
</dbReference>